<reference evidence="15 16" key="1">
    <citation type="submission" date="2016-12" db="EMBL/GenBank/DDBJ databases">
        <title>Isolation and genomic insights into novel planktonic Zetaproteobacteria from stratified waters of the Chesapeake Bay.</title>
        <authorList>
            <person name="McAllister S.M."/>
            <person name="Kato S."/>
            <person name="Chan C.S."/>
            <person name="Chiu B.K."/>
            <person name="Field E.K."/>
        </authorList>
    </citation>
    <scope>NUCLEOTIDE SEQUENCE [LARGE SCALE GENOMIC DNA]</scope>
    <source>
        <strain evidence="15 16">CP-5</strain>
    </source>
</reference>
<protein>
    <submittedName>
        <fullName evidence="15">Vitamin B12 transporter</fullName>
    </submittedName>
</protein>
<keyword evidence="8 10" id="KW-0472">Membrane</keyword>
<keyword evidence="5 12" id="KW-0732">Signal</keyword>
<keyword evidence="3 10" id="KW-1134">Transmembrane beta strand</keyword>
<evidence type="ECO:0000256" key="3">
    <source>
        <dbReference type="ARBA" id="ARBA00022452"/>
    </source>
</evidence>
<feature type="domain" description="TonB-dependent receptor-like beta-barrel" evidence="13">
    <location>
        <begin position="247"/>
        <end position="595"/>
    </location>
</feature>
<gene>
    <name evidence="15" type="ORF">Ga0123461_0279</name>
</gene>
<keyword evidence="2 10" id="KW-0813">Transport</keyword>
<dbReference type="InterPro" id="IPR037066">
    <property type="entry name" value="Plug_dom_sf"/>
</dbReference>
<evidence type="ECO:0000256" key="11">
    <source>
        <dbReference type="RuleBase" id="RU003357"/>
    </source>
</evidence>
<dbReference type="GO" id="GO:0009279">
    <property type="term" value="C:cell outer membrane"/>
    <property type="evidence" value="ECO:0007669"/>
    <property type="project" value="UniProtKB-SubCell"/>
</dbReference>
<dbReference type="RefSeq" id="WP_198507088.1">
    <property type="nucleotide sequence ID" value="NZ_CP018799.1"/>
</dbReference>
<dbReference type="Pfam" id="PF07715">
    <property type="entry name" value="Plug"/>
    <property type="match status" value="1"/>
</dbReference>
<dbReference type="SUPFAM" id="SSF56935">
    <property type="entry name" value="Porins"/>
    <property type="match status" value="1"/>
</dbReference>
<dbReference type="PANTHER" id="PTHR30069">
    <property type="entry name" value="TONB-DEPENDENT OUTER MEMBRANE RECEPTOR"/>
    <property type="match status" value="1"/>
</dbReference>
<dbReference type="InterPro" id="IPR039426">
    <property type="entry name" value="TonB-dep_rcpt-like"/>
</dbReference>
<organism evidence="15 16">
    <name type="scientific">Mariprofundus aestuarium</name>
    <dbReference type="NCBI Taxonomy" id="1921086"/>
    <lineage>
        <taxon>Bacteria</taxon>
        <taxon>Pseudomonadati</taxon>
        <taxon>Pseudomonadota</taxon>
        <taxon>Candidatius Mariprofundia</taxon>
        <taxon>Mariprofundales</taxon>
        <taxon>Mariprofundaceae</taxon>
        <taxon>Mariprofundus</taxon>
    </lineage>
</organism>
<evidence type="ECO:0000313" key="16">
    <source>
        <dbReference type="Proteomes" id="UP000231701"/>
    </source>
</evidence>
<evidence type="ECO:0000256" key="8">
    <source>
        <dbReference type="ARBA" id="ARBA00023136"/>
    </source>
</evidence>
<dbReference type="PROSITE" id="PS52016">
    <property type="entry name" value="TONB_DEPENDENT_REC_3"/>
    <property type="match status" value="1"/>
</dbReference>
<evidence type="ECO:0000256" key="2">
    <source>
        <dbReference type="ARBA" id="ARBA00022448"/>
    </source>
</evidence>
<evidence type="ECO:0000259" key="13">
    <source>
        <dbReference type="Pfam" id="PF00593"/>
    </source>
</evidence>
<name>A0A2K8KYY8_MARES</name>
<keyword evidence="7 11" id="KW-0798">TonB box</keyword>
<dbReference type="EMBL" id="CP018799">
    <property type="protein sequence ID" value="ATX78731.1"/>
    <property type="molecule type" value="Genomic_DNA"/>
</dbReference>
<keyword evidence="16" id="KW-1185">Reference proteome</keyword>
<dbReference type="Proteomes" id="UP000231701">
    <property type="component" value="Chromosome"/>
</dbReference>
<evidence type="ECO:0000256" key="12">
    <source>
        <dbReference type="SAM" id="SignalP"/>
    </source>
</evidence>
<dbReference type="KEGG" id="maes:Ga0123461_0279"/>
<evidence type="ECO:0000256" key="5">
    <source>
        <dbReference type="ARBA" id="ARBA00022729"/>
    </source>
</evidence>
<evidence type="ECO:0000256" key="1">
    <source>
        <dbReference type="ARBA" id="ARBA00004571"/>
    </source>
</evidence>
<evidence type="ECO:0000256" key="6">
    <source>
        <dbReference type="ARBA" id="ARBA00023065"/>
    </source>
</evidence>
<evidence type="ECO:0000256" key="9">
    <source>
        <dbReference type="ARBA" id="ARBA00023237"/>
    </source>
</evidence>
<keyword evidence="4 10" id="KW-0812">Transmembrane</keyword>
<feature type="domain" description="TonB-dependent receptor plug" evidence="14">
    <location>
        <begin position="51"/>
        <end position="155"/>
    </location>
</feature>
<accession>A0A2K8KYY8</accession>
<feature type="signal peptide" evidence="12">
    <location>
        <begin position="1"/>
        <end position="31"/>
    </location>
</feature>
<proteinExistence type="inferred from homology"/>
<evidence type="ECO:0000256" key="4">
    <source>
        <dbReference type="ARBA" id="ARBA00022692"/>
    </source>
</evidence>
<comment type="subcellular location">
    <subcellularLocation>
        <location evidence="1 10">Cell outer membrane</location>
        <topology evidence="1 10">Multi-pass membrane protein</topology>
    </subcellularLocation>
</comment>
<dbReference type="InterPro" id="IPR000531">
    <property type="entry name" value="Beta-barrel_TonB"/>
</dbReference>
<keyword evidence="6" id="KW-0406">Ion transport</keyword>
<dbReference type="Gene3D" id="2.40.170.20">
    <property type="entry name" value="TonB-dependent receptor, beta-barrel domain"/>
    <property type="match status" value="1"/>
</dbReference>
<dbReference type="Pfam" id="PF00593">
    <property type="entry name" value="TonB_dep_Rec_b-barrel"/>
    <property type="match status" value="1"/>
</dbReference>
<evidence type="ECO:0000259" key="14">
    <source>
        <dbReference type="Pfam" id="PF07715"/>
    </source>
</evidence>
<dbReference type="CDD" id="cd01347">
    <property type="entry name" value="ligand_gated_channel"/>
    <property type="match status" value="1"/>
</dbReference>
<dbReference type="InterPro" id="IPR036942">
    <property type="entry name" value="Beta-barrel_TonB_sf"/>
</dbReference>
<evidence type="ECO:0000256" key="10">
    <source>
        <dbReference type="PROSITE-ProRule" id="PRU01360"/>
    </source>
</evidence>
<evidence type="ECO:0000313" key="15">
    <source>
        <dbReference type="EMBL" id="ATX78731.1"/>
    </source>
</evidence>
<sequence>MAIQPSKRRKPITTSMLLMAAGLFVTTPLQAEEALPTVVVTAGRIAEDPARISADVTLIDEEEIKKSQVTSVAELLRRQVGINTSSTGGPGKSTSLYMRGGNSGHVLVLIDGIRVGAASTGAFDWALMSAEDIERIEIVRGPQSSLYGADAMSGVIQIFTKTGEGKAKVRINGEAGGLASSRGSMQVSGSTEDGISYALTAAGQRTAGVSVAANGTERDPFRQTQLSGRIEMEIGDGTLAFTGRQSEGTTGLDGGWVLADTLNWNASSRQSAYSAKLSYPVMDNWESSLQLSRSADDMSSNDPANAANNSDIHTTINQLNWQNSVELADFSLLFGFDHHADRVVNQLAPLNKVLRQSAGFASLSWHGEMIDLNGSVRHDRNSGLTNSANKSTWHTGGVLRPVEGLKLSANYGTGFKAPSINDLYWPGAGNANLKPETSKGWDAGIAYERSGEAVTYAFSATWFDQSFSDLIAWAPITPGSWTWIPSNVNKARSRGLELSGKLSFSGAYLQANWGYLLARDTGNETWLARRPKEHGNILIGIDVGPLNLEGNLAIVGPRFSSPNNSAYLASYRKTDLRARYKINPAWELTARVDNIENKKYEEAAGYGVPGRAWYAGAGASF</sequence>
<dbReference type="GO" id="GO:0015889">
    <property type="term" value="P:cobalamin transport"/>
    <property type="evidence" value="ECO:0007669"/>
    <property type="project" value="TreeGrafter"/>
</dbReference>
<dbReference type="GO" id="GO:0006811">
    <property type="term" value="P:monoatomic ion transport"/>
    <property type="evidence" value="ECO:0007669"/>
    <property type="project" value="UniProtKB-KW"/>
</dbReference>
<comment type="similarity">
    <text evidence="10 11">Belongs to the TonB-dependent receptor family.</text>
</comment>
<dbReference type="Gene3D" id="2.170.130.10">
    <property type="entry name" value="TonB-dependent receptor, plug domain"/>
    <property type="match status" value="1"/>
</dbReference>
<evidence type="ECO:0000256" key="7">
    <source>
        <dbReference type="ARBA" id="ARBA00023077"/>
    </source>
</evidence>
<dbReference type="PANTHER" id="PTHR30069:SF53">
    <property type="entry name" value="COLICIN I RECEPTOR-RELATED"/>
    <property type="match status" value="1"/>
</dbReference>
<dbReference type="AlphaFoldDB" id="A0A2K8KYY8"/>
<keyword evidence="9 10" id="KW-0998">Cell outer membrane</keyword>
<dbReference type="InterPro" id="IPR012910">
    <property type="entry name" value="Plug_dom"/>
</dbReference>
<feature type="chain" id="PRO_5014648775" evidence="12">
    <location>
        <begin position="32"/>
        <end position="621"/>
    </location>
</feature>